<dbReference type="InterPro" id="IPR008927">
    <property type="entry name" value="6-PGluconate_DH-like_C_sf"/>
</dbReference>
<dbReference type="Gene3D" id="1.10.3660.10">
    <property type="entry name" value="6-phosphogluconate dehydrogenase C-terminal like domain"/>
    <property type="match status" value="1"/>
</dbReference>
<dbReference type="PROSITE" id="PS51176">
    <property type="entry name" value="PDH_ADH"/>
    <property type="match status" value="1"/>
</dbReference>
<dbReference type="InterPro" id="IPR046825">
    <property type="entry name" value="PDH_C"/>
</dbReference>
<evidence type="ECO:0000313" key="4">
    <source>
        <dbReference type="Proteomes" id="UP000198407"/>
    </source>
</evidence>
<name>A0A239GG17_9PSED</name>
<dbReference type="EMBL" id="FZOL01000012">
    <property type="protein sequence ID" value="SNS68080.1"/>
    <property type="molecule type" value="Genomic_DNA"/>
</dbReference>
<dbReference type="GO" id="GO:0006571">
    <property type="term" value="P:tyrosine biosynthetic process"/>
    <property type="evidence" value="ECO:0007669"/>
    <property type="project" value="InterPro"/>
</dbReference>
<dbReference type="GO" id="GO:0004665">
    <property type="term" value="F:prephenate dehydrogenase (NADP+) activity"/>
    <property type="evidence" value="ECO:0007669"/>
    <property type="project" value="InterPro"/>
</dbReference>
<accession>A0A239GG17</accession>
<dbReference type="InterPro" id="IPR036291">
    <property type="entry name" value="NAD(P)-bd_dom_sf"/>
</dbReference>
<dbReference type="InterPro" id="IPR050812">
    <property type="entry name" value="Preph/Arog_dehydrog"/>
</dbReference>
<dbReference type="InterPro" id="IPR003099">
    <property type="entry name" value="Prephen_DH"/>
</dbReference>
<dbReference type="OrthoDB" id="9809920at2"/>
<dbReference type="PANTHER" id="PTHR21363:SF0">
    <property type="entry name" value="PREPHENATE DEHYDROGENASE [NADP(+)]"/>
    <property type="match status" value="1"/>
</dbReference>
<keyword evidence="1" id="KW-0560">Oxidoreductase</keyword>
<proteinExistence type="predicted"/>
<dbReference type="AlphaFoldDB" id="A0A239GG17"/>
<evidence type="ECO:0000256" key="1">
    <source>
        <dbReference type="ARBA" id="ARBA00023002"/>
    </source>
</evidence>
<feature type="domain" description="Prephenate/arogenate dehydrogenase" evidence="2">
    <location>
        <begin position="5"/>
        <end position="288"/>
    </location>
</feature>
<organism evidence="3 4">
    <name type="scientific">Pseudomonas japonica</name>
    <dbReference type="NCBI Taxonomy" id="256466"/>
    <lineage>
        <taxon>Bacteria</taxon>
        <taxon>Pseudomonadati</taxon>
        <taxon>Pseudomonadota</taxon>
        <taxon>Gammaproteobacteria</taxon>
        <taxon>Pseudomonadales</taxon>
        <taxon>Pseudomonadaceae</taxon>
        <taxon>Pseudomonas</taxon>
    </lineage>
</organism>
<dbReference type="PANTHER" id="PTHR21363">
    <property type="entry name" value="PREPHENATE DEHYDROGENASE"/>
    <property type="match status" value="1"/>
</dbReference>
<keyword evidence="4" id="KW-1185">Reference proteome</keyword>
<dbReference type="Proteomes" id="UP000198407">
    <property type="component" value="Unassembled WGS sequence"/>
</dbReference>
<dbReference type="SUPFAM" id="SSF48179">
    <property type="entry name" value="6-phosphogluconate dehydrogenase C-terminal domain-like"/>
    <property type="match status" value="1"/>
</dbReference>
<dbReference type="Gene3D" id="3.40.50.720">
    <property type="entry name" value="NAD(P)-binding Rossmann-like Domain"/>
    <property type="match status" value="1"/>
</dbReference>
<sequence>MEHIRHLGIVGLGLLGSSILRAVRLNHPHVHLHPFDSDPGVRAEVEALGLVPRCAEHLAALRDCDLVVVCVPTGAVAPVVLALAESMKPGAVLTDVGSTKQTVIDALSERLPAHVAFVPGHPMAGGEQSGPGAGRADLFVGKSCLLIPLATTPTPAIERVEGFWHALGAATCRVDARQHDRIAALTSHLPHLIAFSLMDTFGEQLPLDSQTGSFIGRSFFEQIRLASSDVTVWTSIFENNSAALLSQTESFIAVLNQWRVILQDRPLELHGRIRDSSGLANRLLGRAP</sequence>
<dbReference type="STRING" id="1215104.GCA_000730585_04220"/>
<dbReference type="FunFam" id="3.40.50.720:FF:000208">
    <property type="entry name" value="Prephenate dehydrogenase"/>
    <property type="match status" value="1"/>
</dbReference>
<dbReference type="SUPFAM" id="SSF51735">
    <property type="entry name" value="NAD(P)-binding Rossmann-fold domains"/>
    <property type="match status" value="1"/>
</dbReference>
<protein>
    <submittedName>
        <fullName evidence="3">Cyclohexadieny/prephenate dehydrogenase</fullName>
    </submittedName>
</protein>
<gene>
    <name evidence="3" type="ORF">SAMN05444352_112151</name>
</gene>
<reference evidence="4" key="1">
    <citation type="submission" date="2017-06" db="EMBL/GenBank/DDBJ databases">
        <authorList>
            <person name="Varghese N."/>
            <person name="Submissions S."/>
        </authorList>
    </citation>
    <scope>NUCLEOTIDE SEQUENCE [LARGE SCALE GENOMIC DNA]</scope>
    <source>
        <strain evidence="4">DSM 22348</strain>
    </source>
</reference>
<evidence type="ECO:0000259" key="2">
    <source>
        <dbReference type="PROSITE" id="PS51176"/>
    </source>
</evidence>
<dbReference type="RefSeq" id="WP_052419377.1">
    <property type="nucleotide sequence ID" value="NZ_FZOL01000012.1"/>
</dbReference>
<dbReference type="Pfam" id="PF02153">
    <property type="entry name" value="PDH_N"/>
    <property type="match status" value="1"/>
</dbReference>
<dbReference type="Pfam" id="PF20463">
    <property type="entry name" value="PDH_C"/>
    <property type="match status" value="1"/>
</dbReference>
<dbReference type="InterPro" id="IPR046826">
    <property type="entry name" value="PDH_N"/>
</dbReference>
<dbReference type="GO" id="GO:0008977">
    <property type="term" value="F:prephenate dehydrogenase (NAD+) activity"/>
    <property type="evidence" value="ECO:0007669"/>
    <property type="project" value="InterPro"/>
</dbReference>
<evidence type="ECO:0000313" key="3">
    <source>
        <dbReference type="EMBL" id="SNS68080.1"/>
    </source>
</evidence>
<dbReference type="GO" id="GO:0070403">
    <property type="term" value="F:NAD+ binding"/>
    <property type="evidence" value="ECO:0007669"/>
    <property type="project" value="InterPro"/>
</dbReference>